<keyword evidence="2" id="KW-1133">Transmembrane helix</keyword>
<feature type="transmembrane region" description="Helical" evidence="2">
    <location>
        <begin position="12"/>
        <end position="32"/>
    </location>
</feature>
<feature type="compositionally biased region" description="Basic and acidic residues" evidence="1">
    <location>
        <begin position="96"/>
        <end position="112"/>
    </location>
</feature>
<gene>
    <name evidence="3" type="ORF">SCF082_LOCUS15421</name>
</gene>
<keyword evidence="4" id="KW-1185">Reference proteome</keyword>
<reference evidence="3 4" key="1">
    <citation type="submission" date="2024-02" db="EMBL/GenBank/DDBJ databases">
        <authorList>
            <person name="Chen Y."/>
            <person name="Shah S."/>
            <person name="Dougan E. K."/>
            <person name="Thang M."/>
            <person name="Chan C."/>
        </authorList>
    </citation>
    <scope>NUCLEOTIDE SEQUENCE [LARGE SCALE GENOMIC DNA]</scope>
</reference>
<evidence type="ECO:0000313" key="4">
    <source>
        <dbReference type="Proteomes" id="UP001642464"/>
    </source>
</evidence>
<name>A0ABP0K4W0_9DINO</name>
<proteinExistence type="predicted"/>
<dbReference type="EMBL" id="CAXAMM010009879">
    <property type="protein sequence ID" value="CAK9021619.1"/>
    <property type="molecule type" value="Genomic_DNA"/>
</dbReference>
<evidence type="ECO:0000256" key="1">
    <source>
        <dbReference type="SAM" id="MobiDB-lite"/>
    </source>
</evidence>
<accession>A0ABP0K4W0</accession>
<evidence type="ECO:0000313" key="3">
    <source>
        <dbReference type="EMBL" id="CAK9021619.1"/>
    </source>
</evidence>
<protein>
    <recommendedName>
        <fullName evidence="5">Secreted protein</fullName>
    </recommendedName>
</protein>
<dbReference type="Proteomes" id="UP001642464">
    <property type="component" value="Unassembled WGS sequence"/>
</dbReference>
<keyword evidence="2" id="KW-0812">Transmembrane</keyword>
<organism evidence="3 4">
    <name type="scientific">Durusdinium trenchii</name>
    <dbReference type="NCBI Taxonomy" id="1381693"/>
    <lineage>
        <taxon>Eukaryota</taxon>
        <taxon>Sar</taxon>
        <taxon>Alveolata</taxon>
        <taxon>Dinophyceae</taxon>
        <taxon>Suessiales</taxon>
        <taxon>Symbiodiniaceae</taxon>
        <taxon>Durusdinium</taxon>
    </lineage>
</organism>
<sequence length="126" mass="14079">MSCVFVCEISFFAFVILLVAVGIFGFKAGAVLRALVLMELQLLLKQLRQGSKWFVFFFTGELACLEVSIKRRFMRENKDQAPGTLRSVQCCGAQPERPEGSGRSRAGPDRNRTRGAFRWSGPEEVG</sequence>
<comment type="caution">
    <text evidence="3">The sequence shown here is derived from an EMBL/GenBank/DDBJ whole genome shotgun (WGS) entry which is preliminary data.</text>
</comment>
<evidence type="ECO:0008006" key="5">
    <source>
        <dbReference type="Google" id="ProtNLM"/>
    </source>
</evidence>
<evidence type="ECO:0000256" key="2">
    <source>
        <dbReference type="SAM" id="Phobius"/>
    </source>
</evidence>
<keyword evidence="2" id="KW-0472">Membrane</keyword>
<feature type="region of interest" description="Disordered" evidence="1">
    <location>
        <begin position="80"/>
        <end position="126"/>
    </location>
</feature>